<evidence type="ECO:0000256" key="4">
    <source>
        <dbReference type="ARBA" id="ARBA00022692"/>
    </source>
</evidence>
<evidence type="ECO:0000256" key="5">
    <source>
        <dbReference type="ARBA" id="ARBA00022847"/>
    </source>
</evidence>
<keyword evidence="3" id="KW-1003">Cell membrane</keyword>
<feature type="transmembrane region" description="Helical" evidence="11">
    <location>
        <begin position="445"/>
        <end position="472"/>
    </location>
</feature>
<accession>A0AAP0EMC2</accession>
<feature type="transmembrane region" description="Helical" evidence="11">
    <location>
        <begin position="414"/>
        <end position="433"/>
    </location>
</feature>
<protein>
    <recommendedName>
        <fullName evidence="12">Amino acid transporter transmembrane domain-containing protein</fullName>
    </recommendedName>
</protein>
<evidence type="ECO:0000256" key="8">
    <source>
        <dbReference type="ARBA" id="ARBA00023136"/>
    </source>
</evidence>
<evidence type="ECO:0000313" key="13">
    <source>
        <dbReference type="EMBL" id="KAK9096130.1"/>
    </source>
</evidence>
<evidence type="ECO:0000256" key="9">
    <source>
        <dbReference type="ARBA" id="ARBA00061463"/>
    </source>
</evidence>
<keyword evidence="7 11" id="KW-1133">Transmembrane helix</keyword>
<dbReference type="PANTHER" id="PTHR48017">
    <property type="entry name" value="OS05G0424000 PROTEIN-RELATED"/>
    <property type="match status" value="1"/>
</dbReference>
<evidence type="ECO:0000256" key="1">
    <source>
        <dbReference type="ARBA" id="ARBA00004236"/>
    </source>
</evidence>
<evidence type="ECO:0000313" key="14">
    <source>
        <dbReference type="Proteomes" id="UP001417504"/>
    </source>
</evidence>
<keyword evidence="8 11" id="KW-0472">Membrane</keyword>
<dbReference type="FunFam" id="1.20.1740.10:FF:000055">
    <property type="entry name" value="Amino acid permease 6"/>
    <property type="match status" value="1"/>
</dbReference>
<evidence type="ECO:0000256" key="6">
    <source>
        <dbReference type="ARBA" id="ARBA00022970"/>
    </source>
</evidence>
<feature type="transmembrane region" description="Helical" evidence="11">
    <location>
        <begin position="42"/>
        <end position="61"/>
    </location>
</feature>
<dbReference type="Proteomes" id="UP001417504">
    <property type="component" value="Unassembled WGS sequence"/>
</dbReference>
<feature type="domain" description="Amino acid transporter transmembrane" evidence="12">
    <location>
        <begin position="38"/>
        <end position="471"/>
    </location>
</feature>
<feature type="compositionally biased region" description="Polar residues" evidence="10">
    <location>
        <begin position="1"/>
        <end position="16"/>
    </location>
</feature>
<sequence length="484" mass="53325">MGASTASKNHHSQTGGISIDVVPQSGSKCFDDDGRLKRTGTIWTASAHIITAVIGSGVLSLAWAIAQLGWIAGPVMMFLFSFVIYYTSALLTECYRSGDPHTGKRNYTYVDAVRSNLGGFKVKLCGLIQYINIFGVAIGYTIAASISMMAIKRSNCFHESGGKNPCKISSNPYMIMFGVAEIIFSQIPDFDQIWWLSIVAAVMSFTYSSIGLALGIVKVAENGKFKGSLTGISIGTVTQTQKIWRSFQALGDIAFAYSYSIILIEIQDTLKSPPAESKTMKKATLVSVIVTTIFYMLCGCMGYAAFGDLSPGNLLTGFGFYNPYWLLDIANAAIVIHLVGAYQVYCQPLYAFIEKWAVEKWPKSEFITKDYKIPIPGFRPYNLNLFRLVWRSIFVVITTIISMLLPFFNDVVGILGAFGFWPLTVYFPVEMYIAQKKIPKWSTRWICLQTLSMACLVISVAAAAGSIAGVVLDLKVYKPFKTSY</sequence>
<keyword evidence="6" id="KW-0029">Amino-acid transport</keyword>
<dbReference type="GO" id="GO:0015293">
    <property type="term" value="F:symporter activity"/>
    <property type="evidence" value="ECO:0007669"/>
    <property type="project" value="UniProtKB-KW"/>
</dbReference>
<feature type="region of interest" description="Disordered" evidence="10">
    <location>
        <begin position="1"/>
        <end position="20"/>
    </location>
</feature>
<evidence type="ECO:0000256" key="11">
    <source>
        <dbReference type="SAM" id="Phobius"/>
    </source>
</evidence>
<feature type="transmembrane region" description="Helical" evidence="11">
    <location>
        <begin position="388"/>
        <end position="408"/>
    </location>
</feature>
<keyword evidence="2" id="KW-0813">Transport</keyword>
<evidence type="ECO:0000256" key="10">
    <source>
        <dbReference type="SAM" id="MobiDB-lite"/>
    </source>
</evidence>
<keyword evidence="5" id="KW-0769">Symport</keyword>
<evidence type="ECO:0000256" key="2">
    <source>
        <dbReference type="ARBA" id="ARBA00022448"/>
    </source>
</evidence>
<comment type="subcellular location">
    <subcellularLocation>
        <location evidence="1">Cell membrane</location>
    </subcellularLocation>
</comment>
<feature type="transmembrane region" description="Helical" evidence="11">
    <location>
        <begin position="193"/>
        <end position="217"/>
    </location>
</feature>
<proteinExistence type="inferred from homology"/>
<comment type="similarity">
    <text evidence="9">Belongs to the amino acid/polyamine transporter 2 family. Amino acid/auxin permease (AAAP) (TC 2.A.18.2) subfamily.</text>
</comment>
<gene>
    <name evidence="13" type="ORF">Sjap_021627</name>
</gene>
<reference evidence="13 14" key="1">
    <citation type="submission" date="2024-01" db="EMBL/GenBank/DDBJ databases">
        <title>Genome assemblies of Stephania.</title>
        <authorList>
            <person name="Yang L."/>
        </authorList>
    </citation>
    <scope>NUCLEOTIDE SEQUENCE [LARGE SCALE GENOMIC DNA]</scope>
    <source>
        <strain evidence="13">QJT</strain>
        <tissue evidence="13">Leaf</tissue>
    </source>
</reference>
<dbReference type="EMBL" id="JBBNAE010000009">
    <property type="protein sequence ID" value="KAK9096130.1"/>
    <property type="molecule type" value="Genomic_DNA"/>
</dbReference>
<feature type="transmembrane region" description="Helical" evidence="11">
    <location>
        <begin position="127"/>
        <end position="151"/>
    </location>
</feature>
<dbReference type="InterPro" id="IPR013057">
    <property type="entry name" value="AA_transpt_TM"/>
</dbReference>
<feature type="transmembrane region" description="Helical" evidence="11">
    <location>
        <begin position="68"/>
        <end position="87"/>
    </location>
</feature>
<dbReference type="Pfam" id="PF01490">
    <property type="entry name" value="Aa_trans"/>
    <property type="match status" value="1"/>
</dbReference>
<feature type="transmembrane region" description="Helical" evidence="11">
    <location>
        <begin position="324"/>
        <end position="345"/>
    </location>
</feature>
<organism evidence="13 14">
    <name type="scientific">Stephania japonica</name>
    <dbReference type="NCBI Taxonomy" id="461633"/>
    <lineage>
        <taxon>Eukaryota</taxon>
        <taxon>Viridiplantae</taxon>
        <taxon>Streptophyta</taxon>
        <taxon>Embryophyta</taxon>
        <taxon>Tracheophyta</taxon>
        <taxon>Spermatophyta</taxon>
        <taxon>Magnoliopsida</taxon>
        <taxon>Ranunculales</taxon>
        <taxon>Menispermaceae</taxon>
        <taxon>Menispermoideae</taxon>
        <taxon>Cissampelideae</taxon>
        <taxon>Stephania</taxon>
    </lineage>
</organism>
<dbReference type="AlphaFoldDB" id="A0AAP0EMC2"/>
<evidence type="ECO:0000256" key="7">
    <source>
        <dbReference type="ARBA" id="ARBA00022989"/>
    </source>
</evidence>
<feature type="transmembrane region" description="Helical" evidence="11">
    <location>
        <begin position="283"/>
        <end position="304"/>
    </location>
</feature>
<dbReference type="GO" id="GO:0005886">
    <property type="term" value="C:plasma membrane"/>
    <property type="evidence" value="ECO:0007669"/>
    <property type="project" value="UniProtKB-SubCell"/>
</dbReference>
<evidence type="ECO:0000256" key="3">
    <source>
        <dbReference type="ARBA" id="ARBA00022475"/>
    </source>
</evidence>
<evidence type="ECO:0000259" key="12">
    <source>
        <dbReference type="Pfam" id="PF01490"/>
    </source>
</evidence>
<comment type="caution">
    <text evidence="13">The sequence shown here is derived from an EMBL/GenBank/DDBJ whole genome shotgun (WGS) entry which is preliminary data.</text>
</comment>
<name>A0AAP0EMC2_9MAGN</name>
<keyword evidence="4 11" id="KW-0812">Transmembrane</keyword>
<dbReference type="GO" id="GO:0006865">
    <property type="term" value="P:amino acid transport"/>
    <property type="evidence" value="ECO:0007669"/>
    <property type="project" value="UniProtKB-KW"/>
</dbReference>
<keyword evidence="14" id="KW-1185">Reference proteome</keyword>